<dbReference type="Gene3D" id="3.60.15.10">
    <property type="entry name" value="Ribonuclease Z/Hydroxyacylglutathione hydrolase-like"/>
    <property type="match status" value="1"/>
</dbReference>
<dbReference type="SUPFAM" id="SSF56281">
    <property type="entry name" value="Metallo-hydrolase/oxidoreductase"/>
    <property type="match status" value="1"/>
</dbReference>
<dbReference type="PANTHER" id="PTHR23131:SF4">
    <property type="entry name" value="METALLO-BETA-LACTAMASE SUPERFAMILY POTEIN"/>
    <property type="match status" value="1"/>
</dbReference>
<proteinExistence type="predicted"/>
<keyword evidence="3" id="KW-1185">Reference proteome</keyword>
<evidence type="ECO:0000313" key="3">
    <source>
        <dbReference type="Proteomes" id="UP000184010"/>
    </source>
</evidence>
<dbReference type="EMBL" id="FRDN01000024">
    <property type="protein sequence ID" value="SHN88273.1"/>
    <property type="molecule type" value="Genomic_DNA"/>
</dbReference>
<protein>
    <submittedName>
        <fullName evidence="2">Glyoxylase, beta-lactamase superfamily II</fullName>
    </submittedName>
</protein>
<dbReference type="AlphaFoldDB" id="A0A1M7UZ43"/>
<dbReference type="InterPro" id="IPR050662">
    <property type="entry name" value="Sec-metab_biosynth-thioest"/>
</dbReference>
<dbReference type="InterPro" id="IPR036866">
    <property type="entry name" value="RibonucZ/Hydroxyglut_hydro"/>
</dbReference>
<feature type="domain" description="Metallo-beta-lactamase" evidence="1">
    <location>
        <begin position="23"/>
        <end position="228"/>
    </location>
</feature>
<organism evidence="2 3">
    <name type="scientific">Desulfitobacterium chlororespirans DSM 11544</name>
    <dbReference type="NCBI Taxonomy" id="1121395"/>
    <lineage>
        <taxon>Bacteria</taxon>
        <taxon>Bacillati</taxon>
        <taxon>Bacillota</taxon>
        <taxon>Clostridia</taxon>
        <taxon>Eubacteriales</taxon>
        <taxon>Desulfitobacteriaceae</taxon>
        <taxon>Desulfitobacterium</taxon>
    </lineage>
</organism>
<dbReference type="RefSeq" id="WP_072775290.1">
    <property type="nucleotide sequence ID" value="NZ_FRDN01000024.1"/>
</dbReference>
<evidence type="ECO:0000259" key="1">
    <source>
        <dbReference type="SMART" id="SM00849"/>
    </source>
</evidence>
<dbReference type="SMART" id="SM00849">
    <property type="entry name" value="Lactamase_B"/>
    <property type="match status" value="1"/>
</dbReference>
<dbReference type="InterPro" id="IPR001279">
    <property type="entry name" value="Metallo-B-lactamas"/>
</dbReference>
<dbReference type="STRING" id="1121395.SAMN02745215_05246"/>
<dbReference type="PANTHER" id="PTHR23131">
    <property type="entry name" value="ENDORIBONUCLEASE LACTB2"/>
    <property type="match status" value="1"/>
</dbReference>
<sequence length="322" mass="36211">MIEQVFKDIYKIEIPLPNSPLRATNSYFIKGDSRNLIVDTGFNHPVCKAAMDDALKRLGFSMHNTDLFITHIHSDHSGLAGSLAQPETKVYCGKYCAELLTGQADLAKYGKDYMLQSGLVVNSRLHYDMALNSARVANANPVSDGDSIKVGEFTLRCIDTTGHAPDHMCLYDLERKILFSGDHILESITPNNTIWELPWSVTTDTLGTYLTNLDKIAELEINRVFPGHRGIINDCRQRIDELKIHHAQRLEQIMGIIGGEKMNGAEVAGRMTWNVGKKSWEQFSSFRKILCTGEALAHLSHLVFIKKLKKELLNGVVFYMKE</sequence>
<evidence type="ECO:0000313" key="2">
    <source>
        <dbReference type="EMBL" id="SHN88273.1"/>
    </source>
</evidence>
<accession>A0A1M7UZ43</accession>
<name>A0A1M7UZ43_9FIRM</name>
<dbReference type="Proteomes" id="UP000184010">
    <property type="component" value="Unassembled WGS sequence"/>
</dbReference>
<gene>
    <name evidence="2" type="ORF">SAMN02745215_05246</name>
</gene>
<dbReference type="Pfam" id="PF00753">
    <property type="entry name" value="Lactamase_B"/>
    <property type="match status" value="1"/>
</dbReference>
<dbReference type="CDD" id="cd07725">
    <property type="entry name" value="TTHA1429-like_MBL-fold"/>
    <property type="match status" value="1"/>
</dbReference>
<reference evidence="3" key="1">
    <citation type="submission" date="2016-12" db="EMBL/GenBank/DDBJ databases">
        <authorList>
            <person name="Varghese N."/>
            <person name="Submissions S."/>
        </authorList>
    </citation>
    <scope>NUCLEOTIDE SEQUENCE [LARGE SCALE GENOMIC DNA]</scope>
    <source>
        <strain evidence="3">DSM 11544</strain>
    </source>
</reference>